<dbReference type="GO" id="GO:0008270">
    <property type="term" value="F:zinc ion binding"/>
    <property type="evidence" value="ECO:0007669"/>
    <property type="project" value="UniProtKB-KW"/>
</dbReference>
<comment type="caution">
    <text evidence="9">The sequence shown here is derived from an EMBL/GenBank/DDBJ whole genome shotgun (WGS) entry which is preliminary data.</text>
</comment>
<evidence type="ECO:0000313" key="9">
    <source>
        <dbReference type="EMBL" id="CAG7724140.1"/>
    </source>
</evidence>
<feature type="domain" description="THAP-type" evidence="8">
    <location>
        <begin position="1"/>
        <end position="87"/>
    </location>
</feature>
<reference evidence="9" key="1">
    <citation type="submission" date="2021-06" db="EMBL/GenBank/DDBJ databases">
        <authorList>
            <person name="Hodson N. C."/>
            <person name="Mongue J. A."/>
            <person name="Jaron S. K."/>
        </authorList>
    </citation>
    <scope>NUCLEOTIDE SEQUENCE</scope>
</reference>
<organism evidence="9 10">
    <name type="scientific">Allacma fusca</name>
    <dbReference type="NCBI Taxonomy" id="39272"/>
    <lineage>
        <taxon>Eukaryota</taxon>
        <taxon>Metazoa</taxon>
        <taxon>Ecdysozoa</taxon>
        <taxon>Arthropoda</taxon>
        <taxon>Hexapoda</taxon>
        <taxon>Collembola</taxon>
        <taxon>Symphypleona</taxon>
        <taxon>Sminthuridae</taxon>
        <taxon>Allacma</taxon>
    </lineage>
</organism>
<dbReference type="GO" id="GO:0003677">
    <property type="term" value="F:DNA binding"/>
    <property type="evidence" value="ECO:0007669"/>
    <property type="project" value="UniProtKB-UniRule"/>
</dbReference>
<name>A0A8J2JY69_9HEXA</name>
<keyword evidence="6" id="KW-0175">Coiled coil</keyword>
<dbReference type="Proteomes" id="UP000708208">
    <property type="component" value="Unassembled WGS sequence"/>
</dbReference>
<keyword evidence="2 5" id="KW-0863">Zinc-finger</keyword>
<dbReference type="PROSITE" id="PS50950">
    <property type="entry name" value="ZF_THAP"/>
    <property type="match status" value="1"/>
</dbReference>
<dbReference type="InterPro" id="IPR055381">
    <property type="entry name" value="BBS2_CtH_dom"/>
</dbReference>
<evidence type="ECO:0000256" key="6">
    <source>
        <dbReference type="SAM" id="Coils"/>
    </source>
</evidence>
<dbReference type="Pfam" id="PF23351">
    <property type="entry name" value="BBS2_CtH"/>
    <property type="match status" value="1"/>
</dbReference>
<sequence length="386" mass="43230">MGRKSCIIRHCRFLRAGAGEIVTIHRFPACPMKRQPWISFVEHCNGISLAGVSWMNCYLCSRHFHPNSLTKPGPGRRVRPGHNPRLMITPVGGFREFIPTIQSSNASNSVKEERMEMEDGGNSERSNSEAEPESIWCHPLLDGMECGEESGERSNLDRNIAAENEELKEKLRATEQIFDTCHRSLKEKETMIQELREMVKMKQRKVRRLEERISQLEASQMLASTGVAKTALNDLSAIEGESAAIEVEPEFSLENLIATINTQAGQQAKSLFSSVLENSNYNPTIVQLLEKLYCLSPRYHELVLHTLNNCLSNPVTSTTGSSPVKRDEEVVCPIARDQQNADNPASDPKAARLRVGRPKANVITACREAIRLKNMESLTRVIKHGA</sequence>
<dbReference type="OrthoDB" id="2120021at2759"/>
<keyword evidence="3" id="KW-0862">Zinc</keyword>
<keyword evidence="4 5" id="KW-0238">DNA-binding</keyword>
<evidence type="ECO:0000313" key="10">
    <source>
        <dbReference type="Proteomes" id="UP000708208"/>
    </source>
</evidence>
<feature type="region of interest" description="Disordered" evidence="7">
    <location>
        <begin position="102"/>
        <end position="133"/>
    </location>
</feature>
<dbReference type="AlphaFoldDB" id="A0A8J2JY69"/>
<evidence type="ECO:0000256" key="2">
    <source>
        <dbReference type="ARBA" id="ARBA00022771"/>
    </source>
</evidence>
<dbReference type="InterPro" id="IPR006612">
    <property type="entry name" value="THAP_Znf"/>
</dbReference>
<evidence type="ECO:0000259" key="8">
    <source>
        <dbReference type="PROSITE" id="PS50950"/>
    </source>
</evidence>
<feature type="coiled-coil region" evidence="6">
    <location>
        <begin position="153"/>
        <end position="219"/>
    </location>
</feature>
<evidence type="ECO:0000256" key="7">
    <source>
        <dbReference type="SAM" id="MobiDB-lite"/>
    </source>
</evidence>
<keyword evidence="1" id="KW-0479">Metal-binding</keyword>
<dbReference type="EMBL" id="CAJVCH010106029">
    <property type="protein sequence ID" value="CAG7724140.1"/>
    <property type="molecule type" value="Genomic_DNA"/>
</dbReference>
<evidence type="ECO:0000256" key="3">
    <source>
        <dbReference type="ARBA" id="ARBA00022833"/>
    </source>
</evidence>
<protein>
    <recommendedName>
        <fullName evidence="8">THAP-type domain-containing protein</fullName>
    </recommendedName>
</protein>
<gene>
    <name evidence="9" type="ORF">AFUS01_LOCUS13177</name>
</gene>
<evidence type="ECO:0000256" key="4">
    <source>
        <dbReference type="ARBA" id="ARBA00023125"/>
    </source>
</evidence>
<dbReference type="Pfam" id="PF05485">
    <property type="entry name" value="THAP"/>
    <property type="match status" value="1"/>
</dbReference>
<accession>A0A8J2JY69</accession>
<dbReference type="SMART" id="SM00980">
    <property type="entry name" value="THAP"/>
    <property type="match status" value="1"/>
</dbReference>
<evidence type="ECO:0000256" key="1">
    <source>
        <dbReference type="ARBA" id="ARBA00022723"/>
    </source>
</evidence>
<keyword evidence="10" id="KW-1185">Reference proteome</keyword>
<proteinExistence type="predicted"/>
<evidence type="ECO:0000256" key="5">
    <source>
        <dbReference type="PROSITE-ProRule" id="PRU00309"/>
    </source>
</evidence>